<dbReference type="EMBL" id="JAUZQC010000006">
    <property type="protein sequence ID" value="KAK5869356.1"/>
    <property type="molecule type" value="Genomic_DNA"/>
</dbReference>
<reference evidence="1 2" key="1">
    <citation type="journal article" date="2023" name="Genes (Basel)">
        <title>Chromosome-Level Genome Assembly and Circadian Gene Repertoire of the Patagonia Blennie Eleginops maclovinus-The Closest Ancestral Proxy of Antarctic Cryonotothenioids.</title>
        <authorList>
            <person name="Cheng C.C."/>
            <person name="Rivera-Colon A.G."/>
            <person name="Minhas B.F."/>
            <person name="Wilson L."/>
            <person name="Rayamajhi N."/>
            <person name="Vargas-Chacoff L."/>
            <person name="Catchen J.M."/>
        </authorList>
    </citation>
    <scope>NUCLEOTIDE SEQUENCE [LARGE SCALE GENOMIC DNA]</scope>
    <source>
        <strain evidence="1">JMC-PN-2008</strain>
    </source>
</reference>
<reference evidence="1 2" key="2">
    <citation type="journal article" date="2023" name="Mol. Biol. Evol.">
        <title>Genomics of Secondarily Temperate Adaptation in the Only Non-Antarctic Icefish.</title>
        <authorList>
            <person name="Rivera-Colon A.G."/>
            <person name="Rayamajhi N."/>
            <person name="Minhas B.F."/>
            <person name="Madrigal G."/>
            <person name="Bilyk K.T."/>
            <person name="Yoon V."/>
            <person name="Hune M."/>
            <person name="Gregory S."/>
            <person name="Cheng C.H.C."/>
            <person name="Catchen J.M."/>
        </authorList>
    </citation>
    <scope>NUCLEOTIDE SEQUENCE [LARGE SCALE GENOMIC DNA]</scope>
    <source>
        <strain evidence="1">JMC-PN-2008</strain>
    </source>
</reference>
<gene>
    <name evidence="1" type="ORF">PBY51_024079</name>
</gene>
<organism evidence="1 2">
    <name type="scientific">Eleginops maclovinus</name>
    <name type="common">Patagonian blennie</name>
    <name type="synonym">Eleginus maclovinus</name>
    <dbReference type="NCBI Taxonomy" id="56733"/>
    <lineage>
        <taxon>Eukaryota</taxon>
        <taxon>Metazoa</taxon>
        <taxon>Chordata</taxon>
        <taxon>Craniata</taxon>
        <taxon>Vertebrata</taxon>
        <taxon>Euteleostomi</taxon>
        <taxon>Actinopterygii</taxon>
        <taxon>Neopterygii</taxon>
        <taxon>Teleostei</taxon>
        <taxon>Neoteleostei</taxon>
        <taxon>Acanthomorphata</taxon>
        <taxon>Eupercaria</taxon>
        <taxon>Perciformes</taxon>
        <taxon>Notothenioidei</taxon>
        <taxon>Eleginopidae</taxon>
        <taxon>Eleginops</taxon>
    </lineage>
</organism>
<dbReference type="AlphaFoldDB" id="A0AAN7XSQ6"/>
<dbReference type="Proteomes" id="UP001346869">
    <property type="component" value="Unassembled WGS sequence"/>
</dbReference>
<comment type="caution">
    <text evidence="1">The sequence shown here is derived from an EMBL/GenBank/DDBJ whole genome shotgun (WGS) entry which is preliminary data.</text>
</comment>
<protein>
    <submittedName>
        <fullName evidence="1">Uncharacterized protein</fullName>
    </submittedName>
</protein>
<sequence length="74" mass="8410">MDKVESERGYLCGRWKRQRFPSPVWFTWQTFCASLPEGSTGKRLVGVKPAFLATTLAQREMDPFRTTGKVLSGL</sequence>
<accession>A0AAN7XSQ6</accession>
<name>A0AAN7XSQ6_ELEMC</name>
<proteinExistence type="predicted"/>
<evidence type="ECO:0000313" key="1">
    <source>
        <dbReference type="EMBL" id="KAK5869356.1"/>
    </source>
</evidence>
<keyword evidence="2" id="KW-1185">Reference proteome</keyword>
<evidence type="ECO:0000313" key="2">
    <source>
        <dbReference type="Proteomes" id="UP001346869"/>
    </source>
</evidence>